<sequence>MRFSIALAAAFCSSLASASSTIFDAAPVGLETVSKPVTARNLKLLEARVVPLPPKPVAQPPVSRPSTSSTETTQPSVNRPPYSIDGRELTEYLVVRDLLDEIFS</sequence>
<evidence type="ECO:0000313" key="4">
    <source>
        <dbReference type="Proteomes" id="UP000292702"/>
    </source>
</evidence>
<feature type="region of interest" description="Disordered" evidence="1">
    <location>
        <begin position="53"/>
        <end position="84"/>
    </location>
</feature>
<feature type="compositionally biased region" description="Pro residues" evidence="1">
    <location>
        <begin position="53"/>
        <end position="63"/>
    </location>
</feature>
<keyword evidence="4" id="KW-1185">Reference proteome</keyword>
<feature type="compositionally biased region" description="Low complexity" evidence="1">
    <location>
        <begin position="64"/>
        <end position="76"/>
    </location>
</feature>
<comment type="caution">
    <text evidence="3">The sequence shown here is derived from an EMBL/GenBank/DDBJ whole genome shotgun (WGS) entry which is preliminary data.</text>
</comment>
<accession>A0A4R0R9L1</accession>
<evidence type="ECO:0000313" key="3">
    <source>
        <dbReference type="EMBL" id="TCD64520.1"/>
    </source>
</evidence>
<dbReference type="AlphaFoldDB" id="A0A4R0R9L1"/>
<dbReference type="EMBL" id="RWJN01000232">
    <property type="protein sequence ID" value="TCD64520.1"/>
    <property type="molecule type" value="Genomic_DNA"/>
</dbReference>
<proteinExistence type="predicted"/>
<feature type="signal peptide" evidence="2">
    <location>
        <begin position="1"/>
        <end position="18"/>
    </location>
</feature>
<reference evidence="3 4" key="1">
    <citation type="submission" date="2018-11" db="EMBL/GenBank/DDBJ databases">
        <title>Genome assembly of Steccherinum ochraceum LE-BIN_3174, the white-rot fungus of the Steccherinaceae family (The Residual Polyporoid clade, Polyporales, Basidiomycota).</title>
        <authorList>
            <person name="Fedorova T.V."/>
            <person name="Glazunova O.A."/>
            <person name="Landesman E.O."/>
            <person name="Moiseenko K.V."/>
            <person name="Psurtseva N.V."/>
            <person name="Savinova O.S."/>
            <person name="Shakhova N.V."/>
            <person name="Tyazhelova T.V."/>
            <person name="Vasina D.V."/>
        </authorList>
    </citation>
    <scope>NUCLEOTIDE SEQUENCE [LARGE SCALE GENOMIC DNA]</scope>
    <source>
        <strain evidence="3 4">LE-BIN_3174</strain>
    </source>
</reference>
<feature type="chain" id="PRO_5020996808" evidence="2">
    <location>
        <begin position="19"/>
        <end position="104"/>
    </location>
</feature>
<keyword evidence="2" id="KW-0732">Signal</keyword>
<protein>
    <submittedName>
        <fullName evidence="3">Uncharacterized protein</fullName>
    </submittedName>
</protein>
<gene>
    <name evidence="3" type="ORF">EIP91_004016</name>
</gene>
<name>A0A4R0R9L1_9APHY</name>
<evidence type="ECO:0000256" key="2">
    <source>
        <dbReference type="SAM" id="SignalP"/>
    </source>
</evidence>
<evidence type="ECO:0000256" key="1">
    <source>
        <dbReference type="SAM" id="MobiDB-lite"/>
    </source>
</evidence>
<organism evidence="3 4">
    <name type="scientific">Steccherinum ochraceum</name>
    <dbReference type="NCBI Taxonomy" id="92696"/>
    <lineage>
        <taxon>Eukaryota</taxon>
        <taxon>Fungi</taxon>
        <taxon>Dikarya</taxon>
        <taxon>Basidiomycota</taxon>
        <taxon>Agaricomycotina</taxon>
        <taxon>Agaricomycetes</taxon>
        <taxon>Polyporales</taxon>
        <taxon>Steccherinaceae</taxon>
        <taxon>Steccherinum</taxon>
    </lineage>
</organism>
<dbReference type="Proteomes" id="UP000292702">
    <property type="component" value="Unassembled WGS sequence"/>
</dbReference>